<evidence type="ECO:0000313" key="6">
    <source>
        <dbReference type="Proteomes" id="UP000190637"/>
    </source>
</evidence>
<dbReference type="AlphaFoldDB" id="A0A1T4S4E2"/>
<keyword evidence="6" id="KW-1185">Reference proteome</keyword>
<dbReference type="Pfam" id="PF03787">
    <property type="entry name" value="RAMPs"/>
    <property type="match status" value="1"/>
</dbReference>
<dbReference type="STRING" id="1122192.SAMN02745673_03183"/>
<accession>A0A1T4S4E2</accession>
<organism evidence="5 6">
    <name type="scientific">Marinactinospora thermotolerans DSM 45154</name>
    <dbReference type="NCBI Taxonomy" id="1122192"/>
    <lineage>
        <taxon>Bacteria</taxon>
        <taxon>Bacillati</taxon>
        <taxon>Actinomycetota</taxon>
        <taxon>Actinomycetes</taxon>
        <taxon>Streptosporangiales</taxon>
        <taxon>Nocardiopsidaceae</taxon>
        <taxon>Marinactinospora</taxon>
    </lineage>
</organism>
<proteinExistence type="predicted"/>
<dbReference type="EMBL" id="FUWS01000008">
    <property type="protein sequence ID" value="SKA23159.1"/>
    <property type="molecule type" value="Genomic_DNA"/>
</dbReference>
<keyword evidence="1" id="KW-0051">Antiviral defense</keyword>
<evidence type="ECO:0000313" key="5">
    <source>
        <dbReference type="EMBL" id="SKA23159.1"/>
    </source>
</evidence>
<dbReference type="InterPro" id="IPR007522">
    <property type="entry name" value="CRISPR-assoc_prot_TM1795"/>
</dbReference>
<reference evidence="5 6" key="1">
    <citation type="submission" date="2017-02" db="EMBL/GenBank/DDBJ databases">
        <authorList>
            <person name="Peterson S.W."/>
        </authorList>
    </citation>
    <scope>NUCLEOTIDE SEQUENCE [LARGE SCALE GENOMIC DNA]</scope>
    <source>
        <strain evidence="5 6">DSM 45154</strain>
    </source>
</reference>
<feature type="domain" description="CRISPR type III-associated protein" evidence="4">
    <location>
        <begin position="6"/>
        <end position="171"/>
    </location>
</feature>
<evidence type="ECO:0000256" key="2">
    <source>
        <dbReference type="ARBA" id="ARBA00093789"/>
    </source>
</evidence>
<dbReference type="RefSeq" id="WP_078762466.1">
    <property type="nucleotide sequence ID" value="NZ_FUWS01000008.1"/>
</dbReference>
<dbReference type="GO" id="GO:0051607">
    <property type="term" value="P:defense response to virus"/>
    <property type="evidence" value="ECO:0007669"/>
    <property type="project" value="UniProtKB-KW"/>
</dbReference>
<evidence type="ECO:0000256" key="3">
    <source>
        <dbReference type="SAM" id="MobiDB-lite"/>
    </source>
</evidence>
<sequence length="426" mass="47563">MWTTLTLQVATPVFNSAVTPKDTHLDAPPEIRVSSLRGGMRFWLRAMAARYVGDDLYRLRQVEDRVLGSTSGASPIRLRIPSQPEPSEEQLQSLLEGGDQSWPIAYLLGPGLATKGKPLTTRFIPPDEEFTLKVRLDGKDRDAQMCALAALWLNCTYGGVGARVRRGFGNLRIVGAHPGLPFDSGSSLMLTPGLTHYTRAEHLLFTGPVEEAREALRRVCAATGGGKPGANIEEFDWGEEPIAPFPVLGEEHTIAGIADGRHLSWQAVLARAGRELRYFRAGIDWPGVRYRPPVKTEGWIRVIHGKTGEKRMPMAAMGLPLVYKDGYEVRATRARTGGVEQMRRASPLWFRAVGGKNEWRLFSFAFWSRFLPEDDSVSVDLWHQNKRLRKLEVSTDNAHGLVEDWIETLEKGDSFTKKHKRSDNLA</sequence>
<evidence type="ECO:0000256" key="1">
    <source>
        <dbReference type="ARBA" id="ARBA00023118"/>
    </source>
</evidence>
<dbReference type="Proteomes" id="UP000190637">
    <property type="component" value="Unassembled WGS sequence"/>
</dbReference>
<evidence type="ECO:0000259" key="4">
    <source>
        <dbReference type="Pfam" id="PF03787"/>
    </source>
</evidence>
<dbReference type="OrthoDB" id="190500at2"/>
<protein>
    <submittedName>
        <fullName evidence="5">CRISPR-associated protein Cmr1</fullName>
    </submittedName>
</protein>
<comment type="subunit">
    <text evidence="2">Part of the Csm effector complex that includes Cas10, Csm2, Csm3, Csm4 and Csm5.</text>
</comment>
<gene>
    <name evidence="5" type="ORF">SAMN02745673_03183</name>
</gene>
<dbReference type="InterPro" id="IPR005537">
    <property type="entry name" value="RAMP_III_fam"/>
</dbReference>
<dbReference type="NCBIfam" id="TIGR01894">
    <property type="entry name" value="cas_TM1795_cmr1"/>
    <property type="match status" value="1"/>
</dbReference>
<feature type="region of interest" description="Disordered" evidence="3">
    <location>
        <begin position="73"/>
        <end position="94"/>
    </location>
</feature>
<name>A0A1T4S4E2_9ACTN</name>